<dbReference type="AlphaFoldDB" id="A0A9N7TQA0"/>
<evidence type="ECO:0000256" key="1">
    <source>
        <dbReference type="SAM" id="MobiDB-lite"/>
    </source>
</evidence>
<protein>
    <submittedName>
        <fullName evidence="2">Uncharacterized protein</fullName>
    </submittedName>
</protein>
<feature type="compositionally biased region" description="Low complexity" evidence="1">
    <location>
        <begin position="76"/>
        <end position="93"/>
    </location>
</feature>
<dbReference type="EMBL" id="CADEAL010000212">
    <property type="protein sequence ID" value="CAB1416499.1"/>
    <property type="molecule type" value="Genomic_DNA"/>
</dbReference>
<organism evidence="2 3">
    <name type="scientific">Pleuronectes platessa</name>
    <name type="common">European plaice</name>
    <dbReference type="NCBI Taxonomy" id="8262"/>
    <lineage>
        <taxon>Eukaryota</taxon>
        <taxon>Metazoa</taxon>
        <taxon>Chordata</taxon>
        <taxon>Craniata</taxon>
        <taxon>Vertebrata</taxon>
        <taxon>Euteleostomi</taxon>
        <taxon>Actinopterygii</taxon>
        <taxon>Neopterygii</taxon>
        <taxon>Teleostei</taxon>
        <taxon>Neoteleostei</taxon>
        <taxon>Acanthomorphata</taxon>
        <taxon>Carangaria</taxon>
        <taxon>Pleuronectiformes</taxon>
        <taxon>Pleuronectoidei</taxon>
        <taxon>Pleuronectidae</taxon>
        <taxon>Pleuronectes</taxon>
    </lineage>
</organism>
<name>A0A9N7TQA0_PLEPL</name>
<gene>
    <name evidence="2" type="ORF">PLEPLA_LOCUS4290</name>
</gene>
<feature type="compositionally biased region" description="Polar residues" evidence="1">
    <location>
        <begin position="96"/>
        <end position="109"/>
    </location>
</feature>
<keyword evidence="3" id="KW-1185">Reference proteome</keyword>
<feature type="region of interest" description="Disordered" evidence="1">
    <location>
        <begin position="42"/>
        <end position="119"/>
    </location>
</feature>
<accession>A0A9N7TQA0</accession>
<evidence type="ECO:0000313" key="2">
    <source>
        <dbReference type="EMBL" id="CAB1416499.1"/>
    </source>
</evidence>
<sequence>MGLSALPWWHVSKLNLATAGYRGQVQATETLGRACLTAASLGPQHQESLEPTETSHLTEPVKKSRPVTSWNHHPLGSQGQQRQQRQPGQSKPPHQGANQSDVMATSTTDGRQDWLAGHPSRRLITSTPVTLCASYVLPAHLLRSPPHSSP</sequence>
<feature type="compositionally biased region" description="Polar residues" evidence="1">
    <location>
        <begin position="43"/>
        <end position="57"/>
    </location>
</feature>
<proteinExistence type="predicted"/>
<evidence type="ECO:0000313" key="3">
    <source>
        <dbReference type="Proteomes" id="UP001153269"/>
    </source>
</evidence>
<dbReference type="Proteomes" id="UP001153269">
    <property type="component" value="Unassembled WGS sequence"/>
</dbReference>
<reference evidence="2" key="1">
    <citation type="submission" date="2020-03" db="EMBL/GenBank/DDBJ databases">
        <authorList>
            <person name="Weist P."/>
        </authorList>
    </citation>
    <scope>NUCLEOTIDE SEQUENCE</scope>
</reference>
<comment type="caution">
    <text evidence="2">The sequence shown here is derived from an EMBL/GenBank/DDBJ whole genome shotgun (WGS) entry which is preliminary data.</text>
</comment>